<dbReference type="InterPro" id="IPR052534">
    <property type="entry name" value="Extracell_DNA_Util/SecSys_Comp"/>
</dbReference>
<keyword evidence="4" id="KW-1185">Reference proteome</keyword>
<reference evidence="4" key="1">
    <citation type="journal article" date="2019" name="Int. J. Syst. Evol. Microbiol.">
        <title>The Global Catalogue of Microorganisms (GCM) 10K type strain sequencing project: providing services to taxonomists for standard genome sequencing and annotation.</title>
        <authorList>
            <consortium name="The Broad Institute Genomics Platform"/>
            <consortium name="The Broad Institute Genome Sequencing Center for Infectious Disease"/>
            <person name="Wu L."/>
            <person name="Ma J."/>
        </authorList>
    </citation>
    <scope>NUCLEOTIDE SEQUENCE [LARGE SCALE GENOMIC DNA]</scope>
    <source>
        <strain evidence="4">KACC 12597</strain>
    </source>
</reference>
<dbReference type="RefSeq" id="WP_386027384.1">
    <property type="nucleotide sequence ID" value="NZ_JBHUHX010000036.1"/>
</dbReference>
<dbReference type="PANTHER" id="PTHR40278">
    <property type="entry name" value="DNA UTILIZATION PROTEIN HOFN"/>
    <property type="match status" value="1"/>
</dbReference>
<proteinExistence type="predicted"/>
<keyword evidence="2" id="KW-0472">Membrane</keyword>
<evidence type="ECO:0000256" key="2">
    <source>
        <dbReference type="SAM" id="Phobius"/>
    </source>
</evidence>
<gene>
    <name evidence="3" type="ORF">ACFSJC_13195</name>
</gene>
<feature type="coiled-coil region" evidence="1">
    <location>
        <begin position="242"/>
        <end position="279"/>
    </location>
</feature>
<comment type="caution">
    <text evidence="3">The sequence shown here is derived from an EMBL/GenBank/DDBJ whole genome shotgun (WGS) entry which is preliminary data.</text>
</comment>
<name>A0ABW4Y9K4_9GAMM</name>
<dbReference type="PANTHER" id="PTHR40278:SF1">
    <property type="entry name" value="DNA UTILIZATION PROTEIN HOFN"/>
    <property type="match status" value="1"/>
</dbReference>
<dbReference type="EMBL" id="JBHUHX010000036">
    <property type="protein sequence ID" value="MFD2112797.1"/>
    <property type="molecule type" value="Genomic_DNA"/>
</dbReference>
<organism evidence="3 4">
    <name type="scientific">Thiorhodococcus fuscus</name>
    <dbReference type="NCBI Taxonomy" id="527200"/>
    <lineage>
        <taxon>Bacteria</taxon>
        <taxon>Pseudomonadati</taxon>
        <taxon>Pseudomonadota</taxon>
        <taxon>Gammaproteobacteria</taxon>
        <taxon>Chromatiales</taxon>
        <taxon>Chromatiaceae</taxon>
        <taxon>Thiorhodococcus</taxon>
    </lineage>
</organism>
<dbReference type="InterPro" id="IPR043129">
    <property type="entry name" value="ATPase_NBD"/>
</dbReference>
<sequence length="369" mass="41194">MALTDRLNQLVGGFSRTGASLPNAFSDDLGERLVECLPSVARKALARRHRRLLIEVEGEFARLILIAGPQRETLGEVALNGPATLPAVFTELAKDPSIRIELVLPKAAILLRPLSFPAQVRTNLSQVIGYEMDRLSPFQAKDVLFDFQPQGNPKRTDRVSLELAICRRDLAEPWIQRLSELGVAVDKIHWIGAWSRANLLPHDQRPRRRRLHLSAGLALWILVGLAFLAAMMTPIWQKSRILEGLEADLKQARTQAVAVDELRQELEKARAGSTEVLKRKINQTPILDLLRELTDSLPDDTWIQNLEFNDGQVDIRGESGQATALIAVLEKLPDIDGVSFKSPVTQVARTGKERFYITFTFTGPGERAQ</sequence>
<keyword evidence="2" id="KW-0812">Transmembrane</keyword>
<evidence type="ECO:0000313" key="3">
    <source>
        <dbReference type="EMBL" id="MFD2112797.1"/>
    </source>
</evidence>
<dbReference type="Gene3D" id="3.30.420.380">
    <property type="match status" value="1"/>
</dbReference>
<dbReference type="SUPFAM" id="SSF53067">
    <property type="entry name" value="Actin-like ATPase domain"/>
    <property type="match status" value="1"/>
</dbReference>
<keyword evidence="2" id="KW-1133">Transmembrane helix</keyword>
<dbReference type="InterPro" id="IPR007813">
    <property type="entry name" value="PilN"/>
</dbReference>
<dbReference type="Pfam" id="PF05137">
    <property type="entry name" value="PilN"/>
    <property type="match status" value="1"/>
</dbReference>
<accession>A0ABW4Y9K4</accession>
<evidence type="ECO:0000313" key="4">
    <source>
        <dbReference type="Proteomes" id="UP001597337"/>
    </source>
</evidence>
<dbReference type="Proteomes" id="UP001597337">
    <property type="component" value="Unassembled WGS sequence"/>
</dbReference>
<evidence type="ECO:0000256" key="1">
    <source>
        <dbReference type="SAM" id="Coils"/>
    </source>
</evidence>
<keyword evidence="1" id="KW-0175">Coiled coil</keyword>
<protein>
    <submittedName>
        <fullName evidence="3">PilN domain-containing protein</fullName>
    </submittedName>
</protein>
<feature type="transmembrane region" description="Helical" evidence="2">
    <location>
        <begin position="215"/>
        <end position="236"/>
    </location>
</feature>